<name>A0A6I3KMK6_9HYPH</name>
<keyword evidence="2" id="KW-1185">Reference proteome</keyword>
<sequence length="172" mass="18356">MNLGRGLAPFVFALVTLTASIGVRAEAPIATPPAVQELAGQHPAEYYKRAGELLQAGKNDDAVFVFYLGQLRYRTFLLANPKTEDPTLFATLSQVTGKPINQYAFGDIPGLARTIDAVLAYDTANPDTFGSQAGSAAAHASVRDGLTAMKAKMLAEADRIRASRTKTGLENR</sequence>
<dbReference type="AlphaFoldDB" id="A0A6I3KMK6"/>
<protein>
    <submittedName>
        <fullName evidence="1">Uncharacterized protein</fullName>
    </submittedName>
</protein>
<proteinExistence type="predicted"/>
<gene>
    <name evidence="1" type="ORF">GIW81_15120</name>
</gene>
<dbReference type="EMBL" id="WMBQ01000002">
    <property type="protein sequence ID" value="MTD95669.1"/>
    <property type="molecule type" value="Genomic_DNA"/>
</dbReference>
<reference evidence="1 2" key="1">
    <citation type="submission" date="2019-11" db="EMBL/GenBank/DDBJ databases">
        <title>Identification of a novel strain.</title>
        <authorList>
            <person name="Xu Q."/>
            <person name="Wang G."/>
        </authorList>
    </citation>
    <scope>NUCLEOTIDE SEQUENCE [LARGE SCALE GENOMIC DNA]</scope>
    <source>
        <strain evidence="2">xq</strain>
    </source>
</reference>
<evidence type="ECO:0000313" key="2">
    <source>
        <dbReference type="Proteomes" id="UP000440694"/>
    </source>
</evidence>
<dbReference type="Proteomes" id="UP000440694">
    <property type="component" value="Unassembled WGS sequence"/>
</dbReference>
<organism evidence="1 2">
    <name type="scientific">Hyphomicrobium album</name>
    <dbReference type="NCBI Taxonomy" id="2665159"/>
    <lineage>
        <taxon>Bacteria</taxon>
        <taxon>Pseudomonadati</taxon>
        <taxon>Pseudomonadota</taxon>
        <taxon>Alphaproteobacteria</taxon>
        <taxon>Hyphomicrobiales</taxon>
        <taxon>Hyphomicrobiaceae</taxon>
        <taxon>Hyphomicrobium</taxon>
    </lineage>
</organism>
<accession>A0A6I3KMK6</accession>
<evidence type="ECO:0000313" key="1">
    <source>
        <dbReference type="EMBL" id="MTD95669.1"/>
    </source>
</evidence>
<comment type="caution">
    <text evidence="1">The sequence shown here is derived from an EMBL/GenBank/DDBJ whole genome shotgun (WGS) entry which is preliminary data.</text>
</comment>
<dbReference type="RefSeq" id="WP_154740191.1">
    <property type="nucleotide sequence ID" value="NZ_WMBQ01000002.1"/>
</dbReference>